<dbReference type="RefSeq" id="WP_009161041.1">
    <property type="nucleotide sequence ID" value="NZ_KB290960.1"/>
</dbReference>
<dbReference type="AlphaFoldDB" id="L1N1P7"/>
<dbReference type="PANTHER" id="PTHR43053">
    <property type="entry name" value="GLYCOSIDASE FAMILY 31"/>
    <property type="match status" value="1"/>
</dbReference>
<dbReference type="InterPro" id="IPR038417">
    <property type="entry name" value="Alpga-gal_N_sf"/>
</dbReference>
<evidence type="ECO:0000256" key="4">
    <source>
        <dbReference type="ARBA" id="ARBA00023295"/>
    </source>
</evidence>
<feature type="domain" description="Glycosyl hydrolase family 36 N-terminal" evidence="6">
    <location>
        <begin position="79"/>
        <end position="232"/>
    </location>
</feature>
<keyword evidence="3" id="KW-0378">Hydrolase</keyword>
<dbReference type="Pfam" id="PF16875">
    <property type="entry name" value="Glyco_hydro_36N"/>
    <property type="match status" value="1"/>
</dbReference>
<keyword evidence="8" id="KW-1185">Reference proteome</keyword>
<dbReference type="Proteomes" id="UP000010433">
    <property type="component" value="Unassembled WGS sequence"/>
</dbReference>
<evidence type="ECO:0000256" key="3">
    <source>
        <dbReference type="ARBA" id="ARBA00022801"/>
    </source>
</evidence>
<dbReference type="EMBL" id="AMEP01000142">
    <property type="protein sequence ID" value="EKX97262.1"/>
    <property type="molecule type" value="Genomic_DNA"/>
</dbReference>
<dbReference type="Pfam" id="PF02065">
    <property type="entry name" value="Melibiase"/>
    <property type="match status" value="1"/>
</dbReference>
<dbReference type="CDD" id="cd14791">
    <property type="entry name" value="GH36"/>
    <property type="match status" value="1"/>
</dbReference>
<dbReference type="GO" id="GO:0004557">
    <property type="term" value="F:alpha-galactosidase activity"/>
    <property type="evidence" value="ECO:0007669"/>
    <property type="project" value="UniProtKB-UniRule"/>
</dbReference>
<reference evidence="7 8" key="1">
    <citation type="submission" date="2012-05" db="EMBL/GenBank/DDBJ databases">
        <authorList>
            <person name="Weinstock G."/>
            <person name="Sodergren E."/>
            <person name="Lobos E.A."/>
            <person name="Fulton L."/>
            <person name="Fulton R."/>
            <person name="Courtney L."/>
            <person name="Fronick C."/>
            <person name="O'Laughlin M."/>
            <person name="Godfrey J."/>
            <person name="Wilson R.M."/>
            <person name="Miner T."/>
            <person name="Farmer C."/>
            <person name="Delehaunty K."/>
            <person name="Cordes M."/>
            <person name="Minx P."/>
            <person name="Tomlinson C."/>
            <person name="Chen J."/>
            <person name="Wollam A."/>
            <person name="Pepin K.H."/>
            <person name="Bhonagiri V."/>
            <person name="Zhang X."/>
            <person name="Suruliraj S."/>
            <person name="Warren W."/>
            <person name="Mitreva M."/>
            <person name="Mardis E.R."/>
            <person name="Wilson R.K."/>
        </authorList>
    </citation>
    <scope>NUCLEOTIDE SEQUENCE [LARGE SCALE GENOMIC DNA]</scope>
    <source>
        <strain evidence="7 8">F0055</strain>
    </source>
</reference>
<dbReference type="SUPFAM" id="SSF51445">
    <property type="entry name" value="(Trans)glycosidases"/>
    <property type="match status" value="1"/>
</dbReference>
<dbReference type="Gene3D" id="3.20.20.70">
    <property type="entry name" value="Aldolase class I"/>
    <property type="match status" value="1"/>
</dbReference>
<dbReference type="InterPro" id="IPR031704">
    <property type="entry name" value="Glyco_hydro_36_N"/>
</dbReference>
<comment type="catalytic activity">
    <reaction evidence="1">
        <text>Hydrolysis of terminal, non-reducing alpha-D-galactose residues in alpha-D-galactosides, including galactose oligosaccharides, galactomannans and galactolipids.</text>
        <dbReference type="EC" id="3.2.1.22"/>
    </reaction>
</comment>
<dbReference type="GO" id="GO:0016052">
    <property type="term" value="P:carbohydrate catabolic process"/>
    <property type="evidence" value="ECO:0007669"/>
    <property type="project" value="InterPro"/>
</dbReference>
<dbReference type="InterPro" id="IPR050985">
    <property type="entry name" value="Alpha-glycosidase_related"/>
</dbReference>
<dbReference type="PANTHER" id="PTHR43053:SF3">
    <property type="entry name" value="ALPHA-GALACTOSIDASE C-RELATED"/>
    <property type="match status" value="1"/>
</dbReference>
<comment type="caution">
    <text evidence="7">The sequence shown here is derived from an EMBL/GenBank/DDBJ whole genome shotgun (WGS) entry which is preliminary data.</text>
</comment>
<evidence type="ECO:0000256" key="5">
    <source>
        <dbReference type="PIRSR" id="PIRSR005536-1"/>
    </source>
</evidence>
<name>L1N1P7_9BACT</name>
<dbReference type="Gene3D" id="2.70.98.60">
    <property type="entry name" value="alpha-galactosidase from lactobacil brevis"/>
    <property type="match status" value="1"/>
</dbReference>
<dbReference type="OrthoDB" id="9758822at2"/>
<feature type="active site" description="Proton donor" evidence="5">
    <location>
        <position position="521"/>
    </location>
</feature>
<dbReference type="PRINTS" id="PR00743">
    <property type="entry name" value="GLHYDRLASE36"/>
</dbReference>
<dbReference type="HOGENOM" id="CLU_392251_0_0_10"/>
<dbReference type="InterPro" id="IPR002252">
    <property type="entry name" value="Glyco_hydro_36"/>
</dbReference>
<dbReference type="InterPro" id="IPR017853">
    <property type="entry name" value="GH"/>
</dbReference>
<protein>
    <recommendedName>
        <fullName evidence="2">alpha-galactosidase</fullName>
        <ecNumber evidence="2">3.2.1.22</ecNumber>
    </recommendedName>
</protein>
<evidence type="ECO:0000256" key="2">
    <source>
        <dbReference type="ARBA" id="ARBA00012755"/>
    </source>
</evidence>
<dbReference type="EC" id="3.2.1.22" evidence="2"/>
<evidence type="ECO:0000259" key="6">
    <source>
        <dbReference type="Pfam" id="PF16875"/>
    </source>
</evidence>
<organism evidence="7 8">
    <name type="scientific">Hoylesella saccharolytica F0055</name>
    <dbReference type="NCBI Taxonomy" id="1127699"/>
    <lineage>
        <taxon>Bacteria</taxon>
        <taxon>Pseudomonadati</taxon>
        <taxon>Bacteroidota</taxon>
        <taxon>Bacteroidia</taxon>
        <taxon>Bacteroidales</taxon>
        <taxon>Prevotellaceae</taxon>
        <taxon>Hoylesella</taxon>
    </lineage>
</organism>
<keyword evidence="4" id="KW-0326">Glycosidase</keyword>
<dbReference type="STRING" id="1127699.HMPREF9151_02180"/>
<evidence type="ECO:0000256" key="1">
    <source>
        <dbReference type="ARBA" id="ARBA00001255"/>
    </source>
</evidence>
<accession>L1N1P7</accession>
<proteinExistence type="predicted"/>
<evidence type="ECO:0000313" key="7">
    <source>
        <dbReference type="EMBL" id="EKX97262.1"/>
    </source>
</evidence>
<dbReference type="InterPro" id="IPR013785">
    <property type="entry name" value="Aldolase_TIM"/>
</dbReference>
<sequence length="698" mass="80602">MKLKSLSLFLCLLIGTIEGVSQTRKQTNSRPINAILWQKTHFAKGVLPPFSFDYGGKPSRQFIRNWRYTATQVKANDANEQRYLYTYTEPTGGLKVECEVKTFADFNAVEWVLRFHNMGKANSQEIANVKACDVTLAYKGEKTFNLHYAEGSHAAKSDFSPQLRQLAPGKHFYMRPEGGRSSQMLMPFFNIEAPTARQGVMVAIGWTGTWYADTRQLDAHRINLATGIERLKTYLYPQEQIRTSSIALLFWKGENRFVGHNRFRRFLLAHHSRKINGQTATYPVSTGFNYGDPSPCNEYTCLTTDYALAMMRRYKQFKIMPENFWLDAGWYKHSADVEHHKNWANTVGNWAIDSLRFPAGFRPIADEAHRLGTKFMLWFEPERVMKGSAWAVQHPQWMLDARGSSNQEDWTKDGEHDSFLFNLGNPEACRWMSRYIGDFIEQNSIDYYRQDFNIEPEGFWYANDKPGRQGICEIRYIEGLYAFWDYLLQRFPHLLIDNCASGGRRLDLETTSRSAPLWRTDYHYGEPVGYQCHTYGLNLYLPLHATGTLETDRFTFRSSLGAAIIYNWKITDARQSVYEMRRCQQEFETLRPYFLEDYSPLSGNADITSEAIWLAYQLLRPIDNTGYVVAFRRKDNPSPTYTVQLQGLKPQMLYTLTNIDTGERVSRTGSQLSAGHVLTLDQPRSSLILRIEGNGQKP</sequence>
<dbReference type="PATRIC" id="fig|1127699.3.peg.1993"/>
<evidence type="ECO:0000313" key="8">
    <source>
        <dbReference type="Proteomes" id="UP000010433"/>
    </source>
</evidence>
<feature type="active site" description="Nucleophile" evidence="5">
    <location>
        <position position="451"/>
    </location>
</feature>
<gene>
    <name evidence="7" type="ORF">HMPREF9151_02180</name>
</gene>